<organism evidence="2">
    <name type="scientific">Chromera velia CCMP2878</name>
    <dbReference type="NCBI Taxonomy" id="1169474"/>
    <lineage>
        <taxon>Eukaryota</taxon>
        <taxon>Sar</taxon>
        <taxon>Alveolata</taxon>
        <taxon>Colpodellida</taxon>
        <taxon>Chromeraceae</taxon>
        <taxon>Chromera</taxon>
    </lineage>
</organism>
<dbReference type="PANTHER" id="PTHR38899:SF1">
    <property type="entry name" value="PROTEIN KINASE"/>
    <property type="match status" value="1"/>
</dbReference>
<feature type="region of interest" description="Disordered" evidence="1">
    <location>
        <begin position="32"/>
        <end position="63"/>
    </location>
</feature>
<dbReference type="VEuPathDB" id="CryptoDB:Cvel_27493"/>
<reference evidence="2" key="1">
    <citation type="submission" date="2014-11" db="EMBL/GenBank/DDBJ databases">
        <authorList>
            <person name="Otto D Thomas"/>
            <person name="Naeem Raeece"/>
        </authorList>
    </citation>
    <scope>NUCLEOTIDE SEQUENCE</scope>
</reference>
<accession>A0A0G4HH21</accession>
<feature type="compositionally biased region" description="Low complexity" evidence="1">
    <location>
        <begin position="325"/>
        <end position="347"/>
    </location>
</feature>
<name>A0A0G4HH21_9ALVE</name>
<dbReference type="AlphaFoldDB" id="A0A0G4HH21"/>
<feature type="region of interest" description="Disordered" evidence="1">
    <location>
        <begin position="310"/>
        <end position="409"/>
    </location>
</feature>
<feature type="compositionally biased region" description="Basic and acidic residues" evidence="1">
    <location>
        <begin position="49"/>
        <end position="59"/>
    </location>
</feature>
<evidence type="ECO:0000313" key="2">
    <source>
        <dbReference type="EMBL" id="CEM43374.1"/>
    </source>
</evidence>
<gene>
    <name evidence="2" type="ORF">Cvel_27493</name>
</gene>
<dbReference type="PhylomeDB" id="A0A0G4HH21"/>
<dbReference type="InterPro" id="IPR036412">
    <property type="entry name" value="HAD-like_sf"/>
</dbReference>
<protein>
    <submittedName>
        <fullName evidence="2">Uncharacterized protein</fullName>
    </submittedName>
</protein>
<sequence>MLNGHEDVPFDGGGREQQHRLKLSLMRKLGMSNFGPQSFQPPPVQQTEAPDRLETQKEAEPEEECDIEMEMDTVDIFKPRDDFRVSYLKKLSYNQVWVPNSRRPPKHQTVIIFDWDDTLLPTSFLNLRWRGDDQLPSTLQRQLTLIEKTGSELLNLACRLSGSDHVFIITNAMQGWVEYSAKKYIAGILPALDQVTIISARRQFESRFPGQYHEWKTQAFLEVQRQLNSQVITNLISLGDSNFEMDAVHVMGKEFAQALVKTIKFRDNPSPDELAKQLELVLQKFEKICMNARNLKIGLERKWVHPAKAKAPQAAAGGGEGSKDASASSASAASSPPATTNANASSSPLHGPGAAHPASPTQAGAGGGSSTSQIGNLGIQQAFAAQHGVSGSGGGSSSTPNGTSGGPPG</sequence>
<dbReference type="PANTHER" id="PTHR38899">
    <property type="entry name" value="DOMAIN OOKINETE PROTEIN, PUTATIVE-RELATED"/>
    <property type="match status" value="1"/>
</dbReference>
<dbReference type="SUPFAM" id="SSF56784">
    <property type="entry name" value="HAD-like"/>
    <property type="match status" value="1"/>
</dbReference>
<evidence type="ECO:0000256" key="1">
    <source>
        <dbReference type="SAM" id="MobiDB-lite"/>
    </source>
</evidence>
<dbReference type="EMBL" id="CDMZ01002670">
    <property type="protein sequence ID" value="CEM43374.1"/>
    <property type="molecule type" value="Genomic_DNA"/>
</dbReference>
<proteinExistence type="predicted"/>